<dbReference type="AlphaFoldDB" id="A0A9Q3V0I6"/>
<gene>
    <name evidence="2" type="ORF">IEW27_16960</name>
    <name evidence="3" type="ORF">LNP80_21305</name>
</gene>
<evidence type="ECO:0000313" key="2">
    <source>
        <dbReference type="EMBL" id="MBD3906276.1"/>
    </source>
</evidence>
<dbReference type="RefSeq" id="WP_191180696.1">
    <property type="nucleotide sequence ID" value="NZ_JACXXP010000028.1"/>
</dbReference>
<evidence type="ECO:0000313" key="5">
    <source>
        <dbReference type="Proteomes" id="UP001107960"/>
    </source>
</evidence>
<comment type="caution">
    <text evidence="3">The sequence shown here is derived from an EMBL/GenBank/DDBJ whole genome shotgun (WGS) entry which is preliminary data.</text>
</comment>
<organism evidence="3 5">
    <name type="scientific">Chryseobacterium muglaense</name>
    <dbReference type="NCBI Taxonomy" id="2893752"/>
    <lineage>
        <taxon>Bacteria</taxon>
        <taxon>Pseudomonadati</taxon>
        <taxon>Bacteroidota</taxon>
        <taxon>Flavobacteriia</taxon>
        <taxon>Flavobacteriales</taxon>
        <taxon>Weeksellaceae</taxon>
        <taxon>Chryseobacterium group</taxon>
        <taxon>Chryseobacterium</taxon>
    </lineage>
</organism>
<dbReference type="EMBL" id="JAJJML010000001">
    <property type="protein sequence ID" value="MCC9036749.1"/>
    <property type="molecule type" value="Genomic_DNA"/>
</dbReference>
<proteinExistence type="predicted"/>
<name>A0A9Q3V0I6_9FLAO</name>
<keyword evidence="4" id="KW-1185">Reference proteome</keyword>
<reference evidence="4" key="2">
    <citation type="submission" date="2023-07" db="EMBL/GenBank/DDBJ databases">
        <title>Description of novel Chryseobacterium sp. strain C-2.</title>
        <authorList>
            <person name="Saticioglu I.B."/>
        </authorList>
    </citation>
    <scope>NUCLEOTIDE SEQUENCE [LARGE SCALE GENOMIC DNA]</scope>
    <source>
        <strain evidence="4">C-2</strain>
    </source>
</reference>
<dbReference type="EMBL" id="JACXXP010000028">
    <property type="protein sequence ID" value="MBD3906276.1"/>
    <property type="molecule type" value="Genomic_DNA"/>
</dbReference>
<reference evidence="2" key="3">
    <citation type="submission" date="2024-05" db="EMBL/GenBank/DDBJ databases">
        <title>Description of novel Chryseobacterium sp. strain C-2.</title>
        <authorList>
            <person name="Saticioglu I.B."/>
        </authorList>
    </citation>
    <scope>NUCLEOTIDE SEQUENCE</scope>
    <source>
        <strain evidence="2">C-2</strain>
    </source>
</reference>
<dbReference type="Proteomes" id="UP001107960">
    <property type="component" value="Unassembled WGS sequence"/>
</dbReference>
<accession>A0A9Q3V0I6</accession>
<feature type="signal peptide" evidence="1">
    <location>
        <begin position="1"/>
        <end position="27"/>
    </location>
</feature>
<dbReference type="Proteomes" id="UP000603715">
    <property type="component" value="Unassembled WGS sequence"/>
</dbReference>
<evidence type="ECO:0000313" key="4">
    <source>
        <dbReference type="Proteomes" id="UP000603715"/>
    </source>
</evidence>
<protein>
    <submittedName>
        <fullName evidence="3">Uncharacterized protein</fullName>
    </submittedName>
</protein>
<evidence type="ECO:0000256" key="1">
    <source>
        <dbReference type="SAM" id="SignalP"/>
    </source>
</evidence>
<keyword evidence="1" id="KW-0732">Signal</keyword>
<reference evidence="3" key="1">
    <citation type="submission" date="2021-11" db="EMBL/GenBank/DDBJ databases">
        <title>Description of novel Chryseobacterium species.</title>
        <authorList>
            <person name="Saticioglu I.B."/>
            <person name="Ay H."/>
            <person name="Altun S."/>
            <person name="Duman M."/>
        </authorList>
    </citation>
    <scope>NUCLEOTIDE SEQUENCE</scope>
    <source>
        <strain evidence="3">C-39</strain>
    </source>
</reference>
<evidence type="ECO:0000313" key="3">
    <source>
        <dbReference type="EMBL" id="MCC9036749.1"/>
    </source>
</evidence>
<feature type="chain" id="PRO_5040147711" evidence="1">
    <location>
        <begin position="28"/>
        <end position="225"/>
    </location>
</feature>
<sequence>MIKQISYLAICKSMVVMLFLSVSTVFAQHNENKNNKREESVTLSYGLPFSYSLDTYTGWDIKNDAGDVLSTGSGDINEVFSKPGNYSVYIHEKHNDDSKSSCDHDQYPSKVTIKVSPLKMVFDFSSIQFSKKIKEGQSTKGITVTVNAVYSSYENRPADYHHGFTTAGVGTSLSGRLNEDKVLLKNGINKLEFSLEGFTTKGNNIMIEFKDINDQVQPYTLIEKN</sequence>